<evidence type="ECO:0000313" key="4">
    <source>
        <dbReference type="Proteomes" id="UP000318102"/>
    </source>
</evidence>
<keyword evidence="1" id="KW-0328">Glycosyltransferase</keyword>
<comment type="caution">
    <text evidence="3">The sequence shown here is derived from an EMBL/GenBank/DDBJ whole genome shotgun (WGS) entry which is preliminary data.</text>
</comment>
<evidence type="ECO:0000256" key="2">
    <source>
        <dbReference type="ARBA" id="ARBA00022679"/>
    </source>
</evidence>
<gene>
    <name evidence="3" type="ORF">FPZ44_01210</name>
</gene>
<proteinExistence type="predicted"/>
<dbReference type="Gene3D" id="3.40.50.2000">
    <property type="entry name" value="Glycogen Phosphorylase B"/>
    <property type="match status" value="2"/>
</dbReference>
<dbReference type="AlphaFoldDB" id="A0A559IW39"/>
<dbReference type="EMBL" id="VNJK01000001">
    <property type="protein sequence ID" value="TVX91796.1"/>
    <property type="molecule type" value="Genomic_DNA"/>
</dbReference>
<dbReference type="SUPFAM" id="SSF53756">
    <property type="entry name" value="UDP-Glycosyltransferase/glycogen phosphorylase"/>
    <property type="match status" value="1"/>
</dbReference>
<organism evidence="3 4">
    <name type="scientific">Paenibacillus agilis</name>
    <dbReference type="NCBI Taxonomy" id="3020863"/>
    <lineage>
        <taxon>Bacteria</taxon>
        <taxon>Bacillati</taxon>
        <taxon>Bacillota</taxon>
        <taxon>Bacilli</taxon>
        <taxon>Bacillales</taxon>
        <taxon>Paenibacillaceae</taxon>
        <taxon>Paenibacillus</taxon>
    </lineage>
</organism>
<keyword evidence="4" id="KW-1185">Reference proteome</keyword>
<dbReference type="CDD" id="cd03801">
    <property type="entry name" value="GT4_PimA-like"/>
    <property type="match status" value="1"/>
</dbReference>
<dbReference type="RefSeq" id="WP_144986645.1">
    <property type="nucleotide sequence ID" value="NZ_VNJK01000001.1"/>
</dbReference>
<reference evidence="3 4" key="1">
    <citation type="submission" date="2019-07" db="EMBL/GenBank/DDBJ databases">
        <authorList>
            <person name="Kim J."/>
        </authorList>
    </citation>
    <scope>NUCLEOTIDE SEQUENCE [LARGE SCALE GENOMIC DNA]</scope>
    <source>
        <strain evidence="3 4">N4</strain>
    </source>
</reference>
<dbReference type="GO" id="GO:0016757">
    <property type="term" value="F:glycosyltransferase activity"/>
    <property type="evidence" value="ECO:0007669"/>
    <property type="project" value="UniProtKB-KW"/>
</dbReference>
<dbReference type="PANTHER" id="PTHR12526">
    <property type="entry name" value="GLYCOSYLTRANSFERASE"/>
    <property type="match status" value="1"/>
</dbReference>
<sequence>MKFVFAYDVRIEQVRGTEQYYHNYFDYTVWQRYLEVCEKLAIVTRVVEVGENEPRLNRKISSGPNVSFHNVPSISNPVSQLTKRKEVTRILEEQLQDADGLIARLPSEIGTVAIGVAKRLGKPWAVEVVGHAWDALMNHGSWQGKCYAPIMTWRTKNAVRQAPYALYVTRAFLQHHYPSWGYHINCSNVEVPPVPQQVLDHRLKRLDEHTDGWQTVGIVGSLASNNKGVDTAIEALSMLKGQMLRLRVLGEGDKGKWIELAERWGVADRVEFCDPVPSGEEVFRWLDDLDFYMQPSFQEGLPRALIEAMSRALPAIGSTAGGIPELLPEEWIFRAGDAAGLAEKMQLMTNNLDMRRNAAAANFATAQQYTKDVLDKRRTAFWQSFKEEAVRRSILSNPGMVKG</sequence>
<dbReference type="Pfam" id="PF13692">
    <property type="entry name" value="Glyco_trans_1_4"/>
    <property type="match status" value="1"/>
</dbReference>
<dbReference type="Proteomes" id="UP000318102">
    <property type="component" value="Unassembled WGS sequence"/>
</dbReference>
<evidence type="ECO:0000313" key="3">
    <source>
        <dbReference type="EMBL" id="TVX91796.1"/>
    </source>
</evidence>
<dbReference type="OrthoDB" id="9813638at2"/>
<dbReference type="PANTHER" id="PTHR12526:SF510">
    <property type="entry name" value="D-INOSITOL 3-PHOSPHATE GLYCOSYLTRANSFERASE"/>
    <property type="match status" value="1"/>
</dbReference>
<accession>A0A559IW39</accession>
<name>A0A559IW39_9BACL</name>
<evidence type="ECO:0000256" key="1">
    <source>
        <dbReference type="ARBA" id="ARBA00022676"/>
    </source>
</evidence>
<protein>
    <submittedName>
        <fullName evidence="3">Glycosyltransferase family 4 protein</fullName>
    </submittedName>
</protein>
<keyword evidence="2" id="KW-0808">Transferase</keyword>